<protein>
    <submittedName>
        <fullName evidence="2">Transposase</fullName>
    </submittedName>
</protein>
<evidence type="ECO:0000313" key="3">
    <source>
        <dbReference type="Proteomes" id="UP000011724"/>
    </source>
</evidence>
<evidence type="ECO:0000313" key="2">
    <source>
        <dbReference type="EMBL" id="CCH48587.1"/>
    </source>
</evidence>
<keyword evidence="3" id="KW-1185">Reference proteome</keyword>
<dbReference type="Proteomes" id="UP000011724">
    <property type="component" value="Chromosome"/>
</dbReference>
<dbReference type="GO" id="GO:0004803">
    <property type="term" value="F:transposase activity"/>
    <property type="evidence" value="ECO:0007669"/>
    <property type="project" value="InterPro"/>
</dbReference>
<dbReference type="Pfam" id="PF01609">
    <property type="entry name" value="DDE_Tnp_1"/>
    <property type="match status" value="1"/>
</dbReference>
<dbReference type="PATRIC" id="fig|879567.3.peg.1405"/>
<dbReference type="KEGG" id="dpi:BN4_11350"/>
<sequence length="56" mass="6594">MLADKGYDSQQVLDAVKKTGGEAVIPPGKHRKYQRLYDYKRYNLRNTIEHTFGFFK</sequence>
<name>M1WRX5_PSEP2</name>
<accession>M1WRX5</accession>
<reference evidence="2 3" key="1">
    <citation type="journal article" date="2013" name="PLoS ONE">
        <title>The first genomic and proteomic characterization of a deep-sea sulfate reducer: insights into the piezophilic lifestyle of Desulfovibrio piezophilus.</title>
        <authorList>
            <person name="Pradel N."/>
            <person name="Ji B."/>
            <person name="Gimenez G."/>
            <person name="Talla E."/>
            <person name="Lenoble P."/>
            <person name="Garel M."/>
            <person name="Tamburini C."/>
            <person name="Fourquet P."/>
            <person name="Lebrun R."/>
            <person name="Bertin P."/>
            <person name="Denis Y."/>
            <person name="Pophillat M."/>
            <person name="Barbe V."/>
            <person name="Ollivier B."/>
            <person name="Dolla A."/>
        </authorList>
    </citation>
    <scope>NUCLEOTIDE SEQUENCE [LARGE SCALE GENOMIC DNA]</scope>
    <source>
        <strain evidence="3">DSM 10523 / SB164P1</strain>
    </source>
</reference>
<gene>
    <name evidence="2" type="ordered locus">BN4_11350</name>
</gene>
<dbReference type="GO" id="GO:0006313">
    <property type="term" value="P:DNA transposition"/>
    <property type="evidence" value="ECO:0007669"/>
    <property type="project" value="InterPro"/>
</dbReference>
<dbReference type="EMBL" id="FO203427">
    <property type="protein sequence ID" value="CCH48587.1"/>
    <property type="molecule type" value="Genomic_DNA"/>
</dbReference>
<dbReference type="HOGENOM" id="CLU_055261_11_0_7"/>
<organism evidence="2 3">
    <name type="scientific">Pseudodesulfovibrio piezophilus (strain DSM 21447 / JCM 15486 / C1TLV30)</name>
    <name type="common">Desulfovibrio piezophilus</name>
    <dbReference type="NCBI Taxonomy" id="1322246"/>
    <lineage>
        <taxon>Bacteria</taxon>
        <taxon>Pseudomonadati</taxon>
        <taxon>Thermodesulfobacteriota</taxon>
        <taxon>Desulfovibrionia</taxon>
        <taxon>Desulfovibrionales</taxon>
        <taxon>Desulfovibrionaceae</taxon>
    </lineage>
</organism>
<dbReference type="InterPro" id="IPR002559">
    <property type="entry name" value="Transposase_11"/>
</dbReference>
<dbReference type="GO" id="GO:0003677">
    <property type="term" value="F:DNA binding"/>
    <property type="evidence" value="ECO:0007669"/>
    <property type="project" value="InterPro"/>
</dbReference>
<reference evidence="3" key="2">
    <citation type="journal article" date="2013" name="Stand. Genomic Sci.">
        <title>Complete genome sequence of Desulfocapsa sulfexigens, a marine deltaproteobacterium specialized in disproportionating inorganic sulfur compounds.</title>
        <authorList>
            <person name="Finster K.W."/>
            <person name="Kjeldsen K.U."/>
            <person name="Kube M."/>
            <person name="Reinhardt R."/>
            <person name="Mussmann M."/>
            <person name="Amann R."/>
            <person name="Schreiber L."/>
        </authorList>
    </citation>
    <scope>NUCLEOTIDE SEQUENCE [LARGE SCALE GENOMIC DNA]</scope>
    <source>
        <strain evidence="3">DSM 10523 / SB164P1</strain>
    </source>
</reference>
<feature type="domain" description="Transposase IS4-like" evidence="1">
    <location>
        <begin position="2"/>
        <end position="56"/>
    </location>
</feature>
<dbReference type="AlphaFoldDB" id="M1WRX5"/>
<proteinExistence type="predicted"/>
<evidence type="ECO:0000259" key="1">
    <source>
        <dbReference type="Pfam" id="PF01609"/>
    </source>
</evidence>